<accession>A0ABV0R9Z1</accession>
<feature type="non-terminal residue" evidence="1">
    <location>
        <position position="1"/>
    </location>
</feature>
<dbReference type="Proteomes" id="UP001434883">
    <property type="component" value="Unassembled WGS sequence"/>
</dbReference>
<protein>
    <submittedName>
        <fullName evidence="1">Uncharacterized protein</fullName>
    </submittedName>
</protein>
<keyword evidence="2" id="KW-1185">Reference proteome</keyword>
<comment type="caution">
    <text evidence="1">The sequence shown here is derived from an EMBL/GenBank/DDBJ whole genome shotgun (WGS) entry which is preliminary data.</text>
</comment>
<reference evidence="1 2" key="1">
    <citation type="submission" date="2021-06" db="EMBL/GenBank/DDBJ databases">
        <authorList>
            <person name="Palmer J.M."/>
        </authorList>
    </citation>
    <scope>NUCLEOTIDE SEQUENCE [LARGE SCALE GENOMIC DNA]</scope>
    <source>
        <strain evidence="1 2">XC_2019</strain>
        <tissue evidence="1">Muscle</tissue>
    </source>
</reference>
<proteinExistence type="predicted"/>
<feature type="non-terminal residue" evidence="1">
    <location>
        <position position="124"/>
    </location>
</feature>
<dbReference type="EMBL" id="JAHRIN010038559">
    <property type="protein sequence ID" value="MEQ2204978.1"/>
    <property type="molecule type" value="Genomic_DNA"/>
</dbReference>
<sequence>SDFHLSCAVVRSDRCIWNCIPTVCLTAEPSPCSRIFRSKSDCTLAQCGNPCGSLSFVSDKSLKASITLEAFVDTLVGRGAEFGPKGSTGLVYSGAPSLSLDLNRNNITRITKVDFSGLKNLRIL</sequence>
<organism evidence="1 2">
    <name type="scientific">Xenoophorus captivus</name>
    <dbReference type="NCBI Taxonomy" id="1517983"/>
    <lineage>
        <taxon>Eukaryota</taxon>
        <taxon>Metazoa</taxon>
        <taxon>Chordata</taxon>
        <taxon>Craniata</taxon>
        <taxon>Vertebrata</taxon>
        <taxon>Euteleostomi</taxon>
        <taxon>Actinopterygii</taxon>
        <taxon>Neopterygii</taxon>
        <taxon>Teleostei</taxon>
        <taxon>Neoteleostei</taxon>
        <taxon>Acanthomorphata</taxon>
        <taxon>Ovalentaria</taxon>
        <taxon>Atherinomorphae</taxon>
        <taxon>Cyprinodontiformes</taxon>
        <taxon>Goodeidae</taxon>
        <taxon>Xenoophorus</taxon>
    </lineage>
</organism>
<evidence type="ECO:0000313" key="2">
    <source>
        <dbReference type="Proteomes" id="UP001434883"/>
    </source>
</evidence>
<evidence type="ECO:0000313" key="1">
    <source>
        <dbReference type="EMBL" id="MEQ2204978.1"/>
    </source>
</evidence>
<name>A0ABV0R9Z1_9TELE</name>
<gene>
    <name evidence="1" type="ORF">XENOCAPTIV_022267</name>
</gene>